<evidence type="ECO:0000313" key="2">
    <source>
        <dbReference type="Proteomes" id="UP000024547"/>
    </source>
</evidence>
<name>A0A059DZ06_9PROT</name>
<evidence type="ECO:0000313" key="1">
    <source>
        <dbReference type="EMBL" id="KCZ59199.1"/>
    </source>
</evidence>
<evidence type="ECO:0008006" key="3">
    <source>
        <dbReference type="Google" id="ProtNLM"/>
    </source>
</evidence>
<dbReference type="PATRIC" id="fig|1280948.3.peg.2703"/>
<dbReference type="RefSeq" id="WP_206741202.1">
    <property type="nucleotide sequence ID" value="NZ_AWFH01000045.1"/>
</dbReference>
<accession>A0A059DZ06</accession>
<dbReference type="EMBL" id="AWFH01000045">
    <property type="protein sequence ID" value="KCZ59199.1"/>
    <property type="molecule type" value="Genomic_DNA"/>
</dbReference>
<sequence length="323" mass="34353">MSDQDVTMVREAVGVFDTEDALQAAVDDLLSHGFDRAEISLLAATDSVERALGHAYRKVSEIEDDFLAPRIAYVAEEDVGAAEGAVIGGLIYVGALAGLVPVVASGGALAAALAGMAVGGGGGAALGAVLARLIGKEHGDYVSDQIAHGGLALWVRTWNAGDERRAVQILKTHSGKDVHLHGIPDHAYAPNQPIMSVSAETSSSGEIISEEGGVFYAAGKMFTDRETAEAYLERQNFLDRLYQAGRSLDVDLDAALLDPADAFKTVHQLMSSRCEDSLKLELLRRWEYDIKALEVADDEGMTGSSEAALMQDIELAIQQLERV</sequence>
<protein>
    <recommendedName>
        <fullName evidence="3">DUF1269 domain-containing protein</fullName>
    </recommendedName>
</protein>
<dbReference type="eggNOG" id="COG2823">
    <property type="taxonomic scope" value="Bacteria"/>
</dbReference>
<reference evidence="1 2" key="1">
    <citation type="journal article" date="2014" name="Antonie Van Leeuwenhoek">
        <title>Hyphomonas beringensis sp. nov. and Hyphomonas chukchiensis sp. nov., isolated from surface seawater of the Bering Sea and Chukchi Sea.</title>
        <authorList>
            <person name="Li C."/>
            <person name="Lai Q."/>
            <person name="Li G."/>
            <person name="Dong C."/>
            <person name="Wang J."/>
            <person name="Liao Y."/>
            <person name="Shao Z."/>
        </authorList>
    </citation>
    <scope>NUCLEOTIDE SEQUENCE [LARGE SCALE GENOMIC DNA]</scope>
    <source>
        <strain evidence="1 2">22II1-22F38</strain>
    </source>
</reference>
<dbReference type="Proteomes" id="UP000024547">
    <property type="component" value="Unassembled WGS sequence"/>
</dbReference>
<dbReference type="STRING" id="1280948.HY36_07940"/>
<proteinExistence type="predicted"/>
<gene>
    <name evidence="1" type="ORF">HY36_07940</name>
</gene>
<keyword evidence="2" id="KW-1185">Reference proteome</keyword>
<dbReference type="AlphaFoldDB" id="A0A059DZ06"/>
<comment type="caution">
    <text evidence="1">The sequence shown here is derived from an EMBL/GenBank/DDBJ whole genome shotgun (WGS) entry which is preliminary data.</text>
</comment>
<organism evidence="1 2">
    <name type="scientific">Hyphomonas atlantica</name>
    <dbReference type="NCBI Taxonomy" id="1280948"/>
    <lineage>
        <taxon>Bacteria</taxon>
        <taxon>Pseudomonadati</taxon>
        <taxon>Pseudomonadota</taxon>
        <taxon>Alphaproteobacteria</taxon>
        <taxon>Hyphomonadales</taxon>
        <taxon>Hyphomonadaceae</taxon>
        <taxon>Hyphomonas</taxon>
    </lineage>
</organism>